<reference evidence="1 2" key="1">
    <citation type="submission" date="2023-11" db="EMBL/GenBank/DDBJ databases">
        <title>30 novel species of actinomycetes from the DSMZ collection.</title>
        <authorList>
            <person name="Nouioui I."/>
        </authorList>
    </citation>
    <scope>NUCLEOTIDE SEQUENCE [LARGE SCALE GENOMIC DNA]</scope>
    <source>
        <strain evidence="1 2">DSM 41602</strain>
    </source>
</reference>
<evidence type="ECO:0000313" key="2">
    <source>
        <dbReference type="Proteomes" id="UP001354649"/>
    </source>
</evidence>
<comment type="caution">
    <text evidence="1">The sequence shown here is derived from an EMBL/GenBank/DDBJ whole genome shotgun (WGS) entry which is preliminary data.</text>
</comment>
<organism evidence="1 2">
    <name type="scientific">Streptomyces antimycoticus</name>
    <dbReference type="NCBI Taxonomy" id="68175"/>
    <lineage>
        <taxon>Bacteria</taxon>
        <taxon>Bacillati</taxon>
        <taxon>Actinomycetota</taxon>
        <taxon>Actinomycetes</taxon>
        <taxon>Kitasatosporales</taxon>
        <taxon>Streptomycetaceae</taxon>
        <taxon>Streptomyces</taxon>
        <taxon>Streptomyces violaceusniger group</taxon>
    </lineage>
</organism>
<dbReference type="AlphaFoldDB" id="A0ABD5JJJ0"/>
<evidence type="ECO:0000313" key="1">
    <source>
        <dbReference type="EMBL" id="MEE4587349.1"/>
    </source>
</evidence>
<dbReference type="Gene3D" id="3.30.420.10">
    <property type="entry name" value="Ribonuclease H-like superfamily/Ribonuclease H"/>
    <property type="match status" value="1"/>
</dbReference>
<accession>A0ABD5JJJ0</accession>
<proteinExistence type="predicted"/>
<gene>
    <name evidence="1" type="ORF">V2K49_30275</name>
</gene>
<dbReference type="InterPro" id="IPR036397">
    <property type="entry name" value="RNaseH_sf"/>
</dbReference>
<sequence>MPAPLEGETGKAKVVITRPGHVVALDTTPLPVKILDFVFGNPMTAHLTLALDASSHFLVAFRLTPVSESSVEVAMLLRDVLRPLPMRPDWREEMAWTCPGVPAPLVAEFAGRPVAGLPFSPRKR</sequence>
<protein>
    <submittedName>
        <fullName evidence="1">Uncharacterized protein</fullName>
    </submittedName>
</protein>
<dbReference type="Proteomes" id="UP001354649">
    <property type="component" value="Unassembled WGS sequence"/>
</dbReference>
<dbReference type="EMBL" id="JAZBJQ010000023">
    <property type="protein sequence ID" value="MEE4587349.1"/>
    <property type="molecule type" value="Genomic_DNA"/>
</dbReference>
<name>A0ABD5JJJ0_9ACTN</name>